<dbReference type="InterPro" id="IPR036291">
    <property type="entry name" value="NAD(P)-bd_dom_sf"/>
</dbReference>
<evidence type="ECO:0000313" key="8">
    <source>
        <dbReference type="Proteomes" id="UP000019486"/>
    </source>
</evidence>
<dbReference type="Pfam" id="PF03720">
    <property type="entry name" value="UDPG_MGDP_dh_C"/>
    <property type="match status" value="1"/>
</dbReference>
<dbReference type="Pfam" id="PF03721">
    <property type="entry name" value="UDPG_MGDP_dh_N"/>
    <property type="match status" value="1"/>
</dbReference>
<gene>
    <name evidence="7" type="ORF">N825_32480</name>
</gene>
<evidence type="ECO:0000256" key="2">
    <source>
        <dbReference type="ARBA" id="ARBA00023002"/>
    </source>
</evidence>
<dbReference type="RefSeq" id="WP_051514145.1">
    <property type="nucleotide sequence ID" value="NZ_AVFL01000062.1"/>
</dbReference>
<keyword evidence="2" id="KW-0560">Oxidoreductase</keyword>
<protein>
    <recommendedName>
        <fullName evidence="6">UDP-glucose/GDP-mannose dehydrogenase C-terminal domain-containing protein</fullName>
    </recommendedName>
</protein>
<keyword evidence="5" id="KW-1133">Transmembrane helix</keyword>
<evidence type="ECO:0000256" key="5">
    <source>
        <dbReference type="SAM" id="Phobius"/>
    </source>
</evidence>
<reference evidence="7 8" key="1">
    <citation type="submission" date="2013-08" db="EMBL/GenBank/DDBJ databases">
        <title>The genome sequence of Skermanella stibiiresistens.</title>
        <authorList>
            <person name="Zhu W."/>
            <person name="Wang G."/>
        </authorList>
    </citation>
    <scope>NUCLEOTIDE SEQUENCE [LARGE SCALE GENOMIC DNA]</scope>
    <source>
        <strain evidence="7 8">SB22</strain>
    </source>
</reference>
<dbReference type="PIRSF" id="PIRSF000124">
    <property type="entry name" value="UDPglc_GDPman_dh"/>
    <property type="match status" value="1"/>
</dbReference>
<dbReference type="InterPro" id="IPR017476">
    <property type="entry name" value="UDP-Glc/GDP-Man"/>
</dbReference>
<dbReference type="Gene3D" id="3.40.50.720">
    <property type="entry name" value="NAD(P)-binding Rossmann-like Domain"/>
    <property type="match status" value="2"/>
</dbReference>
<organism evidence="7 8">
    <name type="scientific">Skermanella stibiiresistens SB22</name>
    <dbReference type="NCBI Taxonomy" id="1385369"/>
    <lineage>
        <taxon>Bacteria</taxon>
        <taxon>Pseudomonadati</taxon>
        <taxon>Pseudomonadota</taxon>
        <taxon>Alphaproteobacteria</taxon>
        <taxon>Rhodospirillales</taxon>
        <taxon>Azospirillaceae</taxon>
        <taxon>Skermanella</taxon>
    </lineage>
</organism>
<dbReference type="AlphaFoldDB" id="W9GWM5"/>
<keyword evidence="5" id="KW-0812">Transmembrane</keyword>
<evidence type="ECO:0000259" key="6">
    <source>
        <dbReference type="SMART" id="SM00984"/>
    </source>
</evidence>
<dbReference type="PIRSF" id="PIRSF500136">
    <property type="entry name" value="UDP_ManNAc_DH"/>
    <property type="match status" value="1"/>
</dbReference>
<keyword evidence="8" id="KW-1185">Reference proteome</keyword>
<dbReference type="SUPFAM" id="SSF52413">
    <property type="entry name" value="UDP-glucose/GDP-mannose dehydrogenase C-terminal domain"/>
    <property type="match status" value="1"/>
</dbReference>
<dbReference type="SMART" id="SM00984">
    <property type="entry name" value="UDPG_MGDP_dh_C"/>
    <property type="match status" value="1"/>
</dbReference>
<dbReference type="GO" id="GO:0051287">
    <property type="term" value="F:NAD binding"/>
    <property type="evidence" value="ECO:0007669"/>
    <property type="project" value="InterPro"/>
</dbReference>
<comment type="similarity">
    <text evidence="1 4">Belongs to the UDP-glucose/GDP-mannose dehydrogenase family.</text>
</comment>
<dbReference type="EMBL" id="AVFL01000062">
    <property type="protein sequence ID" value="EWY35888.1"/>
    <property type="molecule type" value="Genomic_DNA"/>
</dbReference>
<evidence type="ECO:0000256" key="1">
    <source>
        <dbReference type="ARBA" id="ARBA00006601"/>
    </source>
</evidence>
<dbReference type="STRING" id="1385369.N825_32480"/>
<dbReference type="InterPro" id="IPR028359">
    <property type="entry name" value="UDP_ManNAc/GlcNAc_DH"/>
</dbReference>
<dbReference type="SUPFAM" id="SSF48179">
    <property type="entry name" value="6-phosphogluconate dehydrogenase C-terminal domain-like"/>
    <property type="match status" value="1"/>
</dbReference>
<dbReference type="Pfam" id="PF00984">
    <property type="entry name" value="UDPG_MGDP_dh"/>
    <property type="match status" value="1"/>
</dbReference>
<name>W9GWM5_9PROT</name>
<evidence type="ECO:0000313" key="7">
    <source>
        <dbReference type="EMBL" id="EWY35888.1"/>
    </source>
</evidence>
<dbReference type="InterPro" id="IPR036220">
    <property type="entry name" value="UDP-Glc/GDP-Man_DH_C_sf"/>
</dbReference>
<sequence>MDYQHDRTICVIGLGYVGLTLAIIMAEAGYTVWGVELNRDFTDKIVTGKAHFHEPGLDERLAIQLQAGQFHVSNTLPDDPGISLYIITVGTPLGPDGKVRLDMVRRVTREIAAQLKDGDAVVLRSTVKIGTTRDIVLPILAETGRDFDIGFCPERTLEGRALYELTHLPQIIGSTSARGSIRLAQVFNAITPTVIRVRDPETAEMIKLIDNTSRDVGFAFANEVARLCGAVGISASEVITFGKLGYARTQLPMPGPVGGPCLSKDSHILVESMMDRGVMPEIAAAARNINERLMIEVAEYLAGQVLPWYPSGAVKISMMGLAFKGQPETNDLRGSTVIPLLAELRKLLPRATFRGYDPIVSAQDQVALGLTPMGDLAEAFDGAHLVIVHNNHPIFQGMPLSRLARGLARPAIVYDFWNSFSPERLSLEDGVRYVALGSHPMRSDLPVLGQPPVLGQAEVMTAMLA</sequence>
<dbReference type="InterPro" id="IPR008927">
    <property type="entry name" value="6-PGluconate_DH-like_C_sf"/>
</dbReference>
<dbReference type="NCBIfam" id="TIGR03026">
    <property type="entry name" value="NDP-sugDHase"/>
    <property type="match status" value="1"/>
</dbReference>
<dbReference type="GO" id="GO:0000271">
    <property type="term" value="P:polysaccharide biosynthetic process"/>
    <property type="evidence" value="ECO:0007669"/>
    <property type="project" value="InterPro"/>
</dbReference>
<keyword evidence="5" id="KW-0472">Membrane</keyword>
<dbReference type="GO" id="GO:0016628">
    <property type="term" value="F:oxidoreductase activity, acting on the CH-CH group of donors, NAD or NADP as acceptor"/>
    <property type="evidence" value="ECO:0007669"/>
    <property type="project" value="InterPro"/>
</dbReference>
<dbReference type="OrthoDB" id="9803238at2"/>
<dbReference type="InterPro" id="IPR014026">
    <property type="entry name" value="UDP-Glc/GDP-Man_DH_dimer"/>
</dbReference>
<dbReference type="SUPFAM" id="SSF51735">
    <property type="entry name" value="NAD(P)-binding Rossmann-fold domains"/>
    <property type="match status" value="1"/>
</dbReference>
<dbReference type="PANTHER" id="PTHR43491">
    <property type="entry name" value="UDP-N-ACETYL-D-MANNOSAMINE DEHYDROGENASE"/>
    <property type="match status" value="1"/>
</dbReference>
<accession>W9GWM5</accession>
<feature type="transmembrane region" description="Helical" evidence="5">
    <location>
        <begin position="12"/>
        <end position="33"/>
    </location>
</feature>
<evidence type="ECO:0000256" key="3">
    <source>
        <dbReference type="ARBA" id="ARBA00023027"/>
    </source>
</evidence>
<dbReference type="InterPro" id="IPR014027">
    <property type="entry name" value="UDP-Glc/GDP-Man_DH_C"/>
</dbReference>
<dbReference type="GO" id="GO:0016616">
    <property type="term" value="F:oxidoreductase activity, acting on the CH-OH group of donors, NAD or NADP as acceptor"/>
    <property type="evidence" value="ECO:0007669"/>
    <property type="project" value="InterPro"/>
</dbReference>
<comment type="caution">
    <text evidence="7">The sequence shown here is derived from an EMBL/GenBank/DDBJ whole genome shotgun (WGS) entry which is preliminary data.</text>
</comment>
<dbReference type="Proteomes" id="UP000019486">
    <property type="component" value="Unassembled WGS sequence"/>
</dbReference>
<evidence type="ECO:0000256" key="4">
    <source>
        <dbReference type="PIRNR" id="PIRNR000124"/>
    </source>
</evidence>
<feature type="domain" description="UDP-glucose/GDP-mannose dehydrogenase C-terminal" evidence="6">
    <location>
        <begin position="317"/>
        <end position="422"/>
    </location>
</feature>
<proteinExistence type="inferred from homology"/>
<dbReference type="InterPro" id="IPR001732">
    <property type="entry name" value="UDP-Glc/GDP-Man_DH_N"/>
</dbReference>
<keyword evidence="3" id="KW-0520">NAD</keyword>
<dbReference type="PANTHER" id="PTHR43491:SF2">
    <property type="entry name" value="UDP-N-ACETYL-D-MANNOSAMINE DEHYDROGENASE"/>
    <property type="match status" value="1"/>
</dbReference>